<accession>A0A1J5S191</accession>
<dbReference type="Pfam" id="PF00578">
    <property type="entry name" value="AhpC-TSA"/>
    <property type="match status" value="1"/>
</dbReference>
<dbReference type="GO" id="GO:0016491">
    <property type="term" value="F:oxidoreductase activity"/>
    <property type="evidence" value="ECO:0007669"/>
    <property type="project" value="InterPro"/>
</dbReference>
<protein>
    <submittedName>
        <fullName evidence="2">Thiol-disulfide oxidoreductase ResA</fullName>
    </submittedName>
</protein>
<dbReference type="InterPro" id="IPR006311">
    <property type="entry name" value="TAT_signal"/>
</dbReference>
<dbReference type="Gene3D" id="3.40.30.10">
    <property type="entry name" value="Glutaredoxin"/>
    <property type="match status" value="1"/>
</dbReference>
<dbReference type="InterPro" id="IPR050553">
    <property type="entry name" value="Thioredoxin_ResA/DsbE_sf"/>
</dbReference>
<dbReference type="PROSITE" id="PS51318">
    <property type="entry name" value="TAT"/>
    <property type="match status" value="1"/>
</dbReference>
<organism evidence="2">
    <name type="scientific">mine drainage metagenome</name>
    <dbReference type="NCBI Taxonomy" id="410659"/>
    <lineage>
        <taxon>unclassified sequences</taxon>
        <taxon>metagenomes</taxon>
        <taxon>ecological metagenomes</taxon>
    </lineage>
</organism>
<dbReference type="InterPro" id="IPR036249">
    <property type="entry name" value="Thioredoxin-like_sf"/>
</dbReference>
<dbReference type="GO" id="GO:0016209">
    <property type="term" value="F:antioxidant activity"/>
    <property type="evidence" value="ECO:0007669"/>
    <property type="project" value="InterPro"/>
</dbReference>
<evidence type="ECO:0000259" key="1">
    <source>
        <dbReference type="PROSITE" id="PS51352"/>
    </source>
</evidence>
<dbReference type="CDD" id="cd02966">
    <property type="entry name" value="TlpA_like_family"/>
    <property type="match status" value="1"/>
</dbReference>
<evidence type="ECO:0000313" key="2">
    <source>
        <dbReference type="EMBL" id="OIQ95539.1"/>
    </source>
</evidence>
<dbReference type="AlphaFoldDB" id="A0A1J5S191"/>
<reference evidence="2" key="1">
    <citation type="submission" date="2016-10" db="EMBL/GenBank/DDBJ databases">
        <title>Sequence of Gallionella enrichment culture.</title>
        <authorList>
            <person name="Poehlein A."/>
            <person name="Muehling M."/>
            <person name="Daniel R."/>
        </authorList>
    </citation>
    <scope>NUCLEOTIDE SEQUENCE</scope>
</reference>
<dbReference type="InterPro" id="IPR000866">
    <property type="entry name" value="AhpC/TSA"/>
</dbReference>
<name>A0A1J5S191_9ZZZZ</name>
<dbReference type="InterPro" id="IPR013766">
    <property type="entry name" value="Thioredoxin_domain"/>
</dbReference>
<dbReference type="EMBL" id="MLJW01000165">
    <property type="protein sequence ID" value="OIQ95539.1"/>
    <property type="molecule type" value="Genomic_DNA"/>
</dbReference>
<dbReference type="PROSITE" id="PS51352">
    <property type="entry name" value="THIOREDOXIN_2"/>
    <property type="match status" value="1"/>
</dbReference>
<dbReference type="PANTHER" id="PTHR42852:SF17">
    <property type="entry name" value="THIOREDOXIN-LIKE PROTEIN HI_1115"/>
    <property type="match status" value="1"/>
</dbReference>
<sequence>MRPDPQRRALLRHAIGLGVAAASGLLAPAARAGALAIGRPAPPLVLHALDGRSIATRDLLGEVVIVMFWATWCDPCLEELPLLSAYAADHAAQGLRVLSFSIDGPEDLPKVREVAASLSFPVGLLDSPWAGNYGRIWRIPVSFVIDRAGRLAYNGWDDAQLAWTAKRLSRIVGPLLRRPGWPISGLSPRSVRAGIAQPVAAWSDKTLSLLS</sequence>
<comment type="caution">
    <text evidence="2">The sequence shown here is derived from an EMBL/GenBank/DDBJ whole genome shotgun (WGS) entry which is preliminary data.</text>
</comment>
<feature type="domain" description="Thioredoxin" evidence="1">
    <location>
        <begin position="35"/>
        <end position="177"/>
    </location>
</feature>
<dbReference type="SUPFAM" id="SSF52833">
    <property type="entry name" value="Thioredoxin-like"/>
    <property type="match status" value="1"/>
</dbReference>
<dbReference type="PANTHER" id="PTHR42852">
    <property type="entry name" value="THIOL:DISULFIDE INTERCHANGE PROTEIN DSBE"/>
    <property type="match status" value="1"/>
</dbReference>
<proteinExistence type="predicted"/>
<gene>
    <name evidence="2" type="primary">resA_31</name>
    <name evidence="2" type="ORF">GALL_225080</name>
</gene>